<evidence type="ECO:0000313" key="1">
    <source>
        <dbReference type="EMBL" id="GAT30741.1"/>
    </source>
</evidence>
<accession>A0A146G1I8</accession>
<dbReference type="EMBL" id="BCWF01000035">
    <property type="protein sequence ID" value="GAT30741.1"/>
    <property type="molecule type" value="Genomic_DNA"/>
</dbReference>
<gene>
    <name evidence="1" type="ORF">RIB2604_03600820</name>
</gene>
<name>A0A146G1I8_ASPKA</name>
<reference evidence="1 2" key="1">
    <citation type="journal article" date="2016" name="DNA Res.">
        <title>Genome sequence of Aspergillus luchuensis NBRC 4314.</title>
        <authorList>
            <person name="Yamada O."/>
            <person name="Machida M."/>
            <person name="Hosoyama A."/>
            <person name="Goto M."/>
            <person name="Takahashi T."/>
            <person name="Futagami T."/>
            <person name="Yamagata Y."/>
            <person name="Takeuchi M."/>
            <person name="Kobayashi T."/>
            <person name="Koike H."/>
            <person name="Abe K."/>
            <person name="Asai K."/>
            <person name="Arita M."/>
            <person name="Fujita N."/>
            <person name="Fukuda K."/>
            <person name="Higa K."/>
            <person name="Horikawa H."/>
            <person name="Ishikawa T."/>
            <person name="Jinno K."/>
            <person name="Kato Y."/>
            <person name="Kirimura K."/>
            <person name="Mizutani O."/>
            <person name="Nakasone K."/>
            <person name="Sano M."/>
            <person name="Shiraishi Y."/>
            <person name="Tsukahara M."/>
            <person name="Gomi K."/>
        </authorList>
    </citation>
    <scope>NUCLEOTIDE SEQUENCE [LARGE SCALE GENOMIC DNA]</scope>
    <source>
        <strain evidence="1 2">RIB 2604</strain>
    </source>
</reference>
<protein>
    <submittedName>
        <fullName evidence="1">Uncharacterized protein</fullName>
    </submittedName>
</protein>
<dbReference type="Proteomes" id="UP000075230">
    <property type="component" value="Unassembled WGS sequence"/>
</dbReference>
<comment type="caution">
    <text evidence="1">The sequence shown here is derived from an EMBL/GenBank/DDBJ whole genome shotgun (WGS) entry which is preliminary data.</text>
</comment>
<sequence length="95" mass="10779">MLLGEFLVLPYEVVMIFLYGHGRRVPMTFEITSIDKTRIIESENNHLQSNKSVHIGGLEKLGLEKNSRGIVNLMAHVFMNTCSTESRPEEFNKAA</sequence>
<dbReference type="AlphaFoldDB" id="A0A146G1I8"/>
<reference evidence="2" key="2">
    <citation type="submission" date="2016-02" db="EMBL/GenBank/DDBJ databases">
        <title>Genome sequencing of Aspergillus luchuensis NBRC 4314.</title>
        <authorList>
            <person name="Yamada O."/>
        </authorList>
    </citation>
    <scope>NUCLEOTIDE SEQUENCE [LARGE SCALE GENOMIC DNA]</scope>
    <source>
        <strain evidence="2">RIB 2604</strain>
    </source>
</reference>
<organism evidence="1 2">
    <name type="scientific">Aspergillus kawachii</name>
    <name type="common">White koji mold</name>
    <name type="synonym">Aspergillus awamori var. kawachi</name>
    <dbReference type="NCBI Taxonomy" id="1069201"/>
    <lineage>
        <taxon>Eukaryota</taxon>
        <taxon>Fungi</taxon>
        <taxon>Dikarya</taxon>
        <taxon>Ascomycota</taxon>
        <taxon>Pezizomycotina</taxon>
        <taxon>Eurotiomycetes</taxon>
        <taxon>Eurotiomycetidae</taxon>
        <taxon>Eurotiales</taxon>
        <taxon>Aspergillaceae</taxon>
        <taxon>Aspergillus</taxon>
        <taxon>Aspergillus subgen. Circumdati</taxon>
    </lineage>
</organism>
<evidence type="ECO:0000313" key="2">
    <source>
        <dbReference type="Proteomes" id="UP000075230"/>
    </source>
</evidence>
<proteinExistence type="predicted"/>